<sequence length="495" mass="54061">MLDSSFTSTQSLPTTESPTSYLPSIKSLSSFTDNQRLHECLLYLRHIYVPSVRGSRRQNRQKSSSQSTSSLSALRKDPFERAYALRWLSALTRVADHHNHDPTPSNSSTPSLSEIQNDAAALLAIFAGTASAGSFQRQFEFDGEDEEKVGISRKIHITLNDVPLSANASNGDYFGSVGAQTWGGACVLAEEIVQRPIGFFPCRRRTRSPAPQEEEEKNAEADSFRFPEQQDPVPFRVLELGAGTGLVSLVAAKVAAAMMLQDSKKYSKVDIIATDYYPAVLDNLKGNIEANFPVPIPSLDISSRFLDWSSFSSSSESVSNSDADSAHLPAQGPPSPLDLGHFDLILGADIVYEALHASWIRSVVEQTLRKPAFLPRNDDDDGRAGVFHLVIPLRPSFSAESSTIEREFRFAGKSGVEDRVGDELVILTREIILCDADEDDDNGKEEDGAEFDTDVDVRDSVGNDTVGNQAEQGNVVRYAYYVIGWEGTPAIGGTG</sequence>
<evidence type="ECO:0000256" key="1">
    <source>
        <dbReference type="SAM" id="MobiDB-lite"/>
    </source>
</evidence>
<dbReference type="Proteomes" id="UP001163846">
    <property type="component" value="Unassembled WGS sequence"/>
</dbReference>
<feature type="region of interest" description="Disordered" evidence="1">
    <location>
        <begin position="204"/>
        <end position="223"/>
    </location>
</feature>
<feature type="non-terminal residue" evidence="2">
    <location>
        <position position="1"/>
    </location>
</feature>
<dbReference type="InterPro" id="IPR019410">
    <property type="entry name" value="Methyltransf_16"/>
</dbReference>
<dbReference type="Gene3D" id="3.40.50.150">
    <property type="entry name" value="Vaccinia Virus protein VP39"/>
    <property type="match status" value="1"/>
</dbReference>
<reference evidence="2" key="1">
    <citation type="submission" date="2022-08" db="EMBL/GenBank/DDBJ databases">
        <authorList>
            <consortium name="DOE Joint Genome Institute"/>
            <person name="Min B."/>
            <person name="Riley R."/>
            <person name="Sierra-Patev S."/>
            <person name="Naranjo-Ortiz M."/>
            <person name="Looney B."/>
            <person name="Konkel Z."/>
            <person name="Slot J.C."/>
            <person name="Sakamoto Y."/>
            <person name="Steenwyk J.L."/>
            <person name="Rokas A."/>
            <person name="Carro J."/>
            <person name="Camarero S."/>
            <person name="Ferreira P."/>
            <person name="Molpeceres G."/>
            <person name="Ruiz-Duenas F.J."/>
            <person name="Serrano A."/>
            <person name="Henrissat B."/>
            <person name="Drula E."/>
            <person name="Hughes K.W."/>
            <person name="Mata J.L."/>
            <person name="Ishikawa N.K."/>
            <person name="Vargas-Isla R."/>
            <person name="Ushijima S."/>
            <person name="Smith C.A."/>
            <person name="Ahrendt S."/>
            <person name="Andreopoulos W."/>
            <person name="He G."/>
            <person name="Labutti K."/>
            <person name="Lipzen A."/>
            <person name="Ng V."/>
            <person name="Sandor L."/>
            <person name="Barry K."/>
            <person name="Martinez A.T."/>
            <person name="Xiao Y."/>
            <person name="Gibbons J.G."/>
            <person name="Terashima K."/>
            <person name="Hibbett D.S."/>
            <person name="Grigoriev I.V."/>
        </authorList>
    </citation>
    <scope>NUCLEOTIDE SEQUENCE</scope>
    <source>
        <strain evidence="2">TFB9207</strain>
    </source>
</reference>
<dbReference type="GO" id="GO:0008757">
    <property type="term" value="F:S-adenosylmethionine-dependent methyltransferase activity"/>
    <property type="evidence" value="ECO:0007669"/>
    <property type="project" value="UniProtKB-ARBA"/>
</dbReference>
<name>A0AA38P323_9AGAR</name>
<dbReference type="SUPFAM" id="SSF53335">
    <property type="entry name" value="S-adenosyl-L-methionine-dependent methyltransferases"/>
    <property type="match status" value="1"/>
</dbReference>
<comment type="caution">
    <text evidence="2">The sequence shown here is derived from an EMBL/GenBank/DDBJ whole genome shotgun (WGS) entry which is preliminary data.</text>
</comment>
<dbReference type="InterPro" id="IPR029063">
    <property type="entry name" value="SAM-dependent_MTases_sf"/>
</dbReference>
<evidence type="ECO:0008006" key="4">
    <source>
        <dbReference type="Google" id="ProtNLM"/>
    </source>
</evidence>
<dbReference type="Pfam" id="PF10294">
    <property type="entry name" value="Methyltransf_16"/>
    <property type="match status" value="1"/>
</dbReference>
<proteinExistence type="predicted"/>
<dbReference type="PANTHER" id="PTHR14614:SF142">
    <property type="entry name" value="FAM86 N-TERMINAL DOMAIN-CONTAINING PROTEIN"/>
    <property type="match status" value="1"/>
</dbReference>
<accession>A0AA38P323</accession>
<feature type="region of interest" description="Disordered" evidence="1">
    <location>
        <begin position="1"/>
        <end position="20"/>
    </location>
</feature>
<evidence type="ECO:0000313" key="3">
    <source>
        <dbReference type="Proteomes" id="UP001163846"/>
    </source>
</evidence>
<gene>
    <name evidence="2" type="ORF">F5878DRAFT_628284</name>
</gene>
<feature type="region of interest" description="Disordered" evidence="1">
    <location>
        <begin position="54"/>
        <end position="73"/>
    </location>
</feature>
<feature type="compositionally biased region" description="Low complexity" evidence="1">
    <location>
        <begin position="61"/>
        <end position="72"/>
    </location>
</feature>
<organism evidence="2 3">
    <name type="scientific">Lentinula raphanica</name>
    <dbReference type="NCBI Taxonomy" id="153919"/>
    <lineage>
        <taxon>Eukaryota</taxon>
        <taxon>Fungi</taxon>
        <taxon>Dikarya</taxon>
        <taxon>Basidiomycota</taxon>
        <taxon>Agaricomycotina</taxon>
        <taxon>Agaricomycetes</taxon>
        <taxon>Agaricomycetidae</taxon>
        <taxon>Agaricales</taxon>
        <taxon>Marasmiineae</taxon>
        <taxon>Omphalotaceae</taxon>
        <taxon>Lentinula</taxon>
    </lineage>
</organism>
<dbReference type="EMBL" id="MU806425">
    <property type="protein sequence ID" value="KAJ3835301.1"/>
    <property type="molecule type" value="Genomic_DNA"/>
</dbReference>
<protein>
    <recommendedName>
        <fullName evidence="4">S-adenosyl-L-methionine-dependent methyltransferase</fullName>
    </recommendedName>
</protein>
<keyword evidence="3" id="KW-1185">Reference proteome</keyword>
<dbReference type="PANTHER" id="PTHR14614">
    <property type="entry name" value="HEPATOCELLULAR CARCINOMA-ASSOCIATED ANTIGEN"/>
    <property type="match status" value="1"/>
</dbReference>
<dbReference type="AlphaFoldDB" id="A0AA38P323"/>
<evidence type="ECO:0000313" key="2">
    <source>
        <dbReference type="EMBL" id="KAJ3835301.1"/>
    </source>
</evidence>